<feature type="transmembrane region" description="Helical" evidence="2">
    <location>
        <begin position="136"/>
        <end position="157"/>
    </location>
</feature>
<evidence type="ECO:0000256" key="2">
    <source>
        <dbReference type="SAM" id="Phobius"/>
    </source>
</evidence>
<dbReference type="AlphaFoldDB" id="A0A6L9Y0T1"/>
<keyword evidence="2" id="KW-0812">Transmembrane</keyword>
<dbReference type="PANTHER" id="PTHR37810:SF5">
    <property type="entry name" value="IMMUNITY PROTEIN SDPI"/>
    <property type="match status" value="1"/>
</dbReference>
<keyword evidence="2" id="KW-0472">Membrane</keyword>
<feature type="transmembrane region" description="Helical" evidence="2">
    <location>
        <begin position="185"/>
        <end position="206"/>
    </location>
</feature>
<dbReference type="InterPro" id="IPR012867">
    <property type="entry name" value="DUF1648"/>
</dbReference>
<feature type="transmembrane region" description="Helical" evidence="2">
    <location>
        <begin position="264"/>
        <end position="285"/>
    </location>
</feature>
<feature type="transmembrane region" description="Helical" evidence="2">
    <location>
        <begin position="56"/>
        <end position="75"/>
    </location>
</feature>
<dbReference type="GO" id="GO:0009636">
    <property type="term" value="P:response to toxic substance"/>
    <property type="evidence" value="ECO:0007669"/>
    <property type="project" value="TreeGrafter"/>
</dbReference>
<evidence type="ECO:0000313" key="5">
    <source>
        <dbReference type="EMBL" id="NEN07186.1"/>
    </source>
</evidence>
<keyword evidence="6" id="KW-1185">Reference proteome</keyword>
<dbReference type="Pfam" id="PF19124">
    <property type="entry name" value="DUF5808"/>
    <property type="match status" value="1"/>
</dbReference>
<accession>A0A6L9Y0T1</accession>
<feature type="transmembrane region" description="Helical" evidence="2">
    <location>
        <begin position="6"/>
        <end position="26"/>
    </location>
</feature>
<dbReference type="Pfam" id="PF07853">
    <property type="entry name" value="DUF1648"/>
    <property type="match status" value="1"/>
</dbReference>
<protein>
    <submittedName>
        <fullName evidence="5">DUF1648 domain-containing protein</fullName>
    </submittedName>
</protein>
<evidence type="ECO:0000313" key="6">
    <source>
        <dbReference type="Proteomes" id="UP000474967"/>
    </source>
</evidence>
<sequence length="382" mass="40203">MNWIVSIVTLLIVILIGAMFYAMPWLTRPTIPLGVSIPSTRVGDPAVTGAVKWYRIGMVSVTLGAVVVGILGAALAPLASALLPILVILAGTLTVYLTSRRRIQQAKRDGDWYHDVPVRLAATVTTAGRPRVAPALGWYVAGIIVLMAAIVIGAAIYDSLPNPLPVHWNADGVADRFAAKDLWSVFGPILLGIGVVAFLFVLAVLMPRWPVRAVASDSPEVSARLAVAQLTLMQELLGQLAFLIALEFASVAVVGWLAPDSPTVILVATLALPLLLFALIVLFLVRYRRATVAARAGVPVSAGSAGPTDAPRPEAPDDDRFWKAGSVYVNRADPALVVPKRFGVGWTVNLGHPVGIALAAVILLVVLGAIVWGAAAGSHPHA</sequence>
<comment type="caution">
    <text evidence="5">The sequence shown here is derived from an EMBL/GenBank/DDBJ whole genome shotgun (WGS) entry which is preliminary data.</text>
</comment>
<evidence type="ECO:0000259" key="4">
    <source>
        <dbReference type="Pfam" id="PF19124"/>
    </source>
</evidence>
<feature type="transmembrane region" description="Helical" evidence="2">
    <location>
        <begin position="81"/>
        <end position="98"/>
    </location>
</feature>
<proteinExistence type="predicted"/>
<feature type="transmembrane region" description="Helical" evidence="2">
    <location>
        <begin position="240"/>
        <end position="258"/>
    </location>
</feature>
<dbReference type="InterPro" id="IPR043831">
    <property type="entry name" value="DUF5808"/>
</dbReference>
<feature type="domain" description="DUF5808" evidence="4">
    <location>
        <begin position="332"/>
        <end position="355"/>
    </location>
</feature>
<name>A0A6L9Y0T1_9MICO</name>
<dbReference type="RefSeq" id="WP_163290630.1">
    <property type="nucleotide sequence ID" value="NZ_JAAGWY010000003.1"/>
</dbReference>
<keyword evidence="2" id="KW-1133">Transmembrane helix</keyword>
<gene>
    <name evidence="5" type="ORF">G3T36_15085</name>
</gene>
<dbReference type="Proteomes" id="UP000474967">
    <property type="component" value="Unassembled WGS sequence"/>
</dbReference>
<dbReference type="PANTHER" id="PTHR37810">
    <property type="entry name" value="IMMUNITY PROTEIN SDPI"/>
    <property type="match status" value="1"/>
</dbReference>
<feature type="region of interest" description="Disordered" evidence="1">
    <location>
        <begin position="299"/>
        <end position="318"/>
    </location>
</feature>
<evidence type="ECO:0000259" key="3">
    <source>
        <dbReference type="Pfam" id="PF07853"/>
    </source>
</evidence>
<feature type="domain" description="DUF1648" evidence="3">
    <location>
        <begin position="145"/>
        <end position="191"/>
    </location>
</feature>
<organism evidence="5 6">
    <name type="scientific">Leifsonia tongyongensis</name>
    <dbReference type="NCBI Taxonomy" id="1268043"/>
    <lineage>
        <taxon>Bacteria</taxon>
        <taxon>Bacillati</taxon>
        <taxon>Actinomycetota</taxon>
        <taxon>Actinomycetes</taxon>
        <taxon>Micrococcales</taxon>
        <taxon>Microbacteriaceae</taxon>
        <taxon>Leifsonia</taxon>
    </lineage>
</organism>
<reference evidence="5 6" key="1">
    <citation type="journal article" date="2014" name="J. Microbiol.">
        <title>Diaminobutyricibacter tongyongensis gen. nov., sp. nov. and Homoserinibacter gongjuensis gen. nov., sp. nov. belong to the family Microbacteriaceae.</title>
        <authorList>
            <person name="Kim S.J."/>
            <person name="Ahn J.H."/>
            <person name="Weon H.Y."/>
            <person name="Hamada M."/>
            <person name="Suzuki K."/>
            <person name="Kwon S.W."/>
        </authorList>
    </citation>
    <scope>NUCLEOTIDE SEQUENCE [LARGE SCALE GENOMIC DNA]</scope>
    <source>
        <strain evidence="5 6">NBRC 108724</strain>
    </source>
</reference>
<dbReference type="EMBL" id="JAAGWY010000003">
    <property type="protein sequence ID" value="NEN07186.1"/>
    <property type="molecule type" value="Genomic_DNA"/>
</dbReference>
<feature type="transmembrane region" description="Helical" evidence="2">
    <location>
        <begin position="350"/>
        <end position="375"/>
    </location>
</feature>
<evidence type="ECO:0000256" key="1">
    <source>
        <dbReference type="SAM" id="MobiDB-lite"/>
    </source>
</evidence>